<organism evidence="8 9">
    <name type="scientific">Methanoculleus methanifontis</name>
    <dbReference type="NCBI Taxonomy" id="2584086"/>
    <lineage>
        <taxon>Archaea</taxon>
        <taxon>Methanobacteriati</taxon>
        <taxon>Methanobacteriota</taxon>
        <taxon>Stenosarchaea group</taxon>
        <taxon>Methanomicrobia</taxon>
        <taxon>Methanomicrobiales</taxon>
        <taxon>Methanomicrobiaceae</taxon>
        <taxon>Methanoculleus</taxon>
    </lineage>
</organism>
<evidence type="ECO:0000256" key="1">
    <source>
        <dbReference type="ARBA" id="ARBA00006184"/>
    </source>
</evidence>
<gene>
    <name evidence="8" type="ORF">FGW20_12200</name>
</gene>
<feature type="binding site" evidence="5">
    <location>
        <position position="207"/>
    </location>
    <ligand>
        <name>ATP</name>
        <dbReference type="ChEBI" id="CHEBI:30616"/>
    </ligand>
</feature>
<keyword evidence="2 5" id="KW-0235">DNA replication</keyword>
<dbReference type="InterPro" id="IPR036390">
    <property type="entry name" value="WH_DNA-bd_sf"/>
</dbReference>
<evidence type="ECO:0000259" key="6">
    <source>
        <dbReference type="Pfam" id="PF13401"/>
    </source>
</evidence>
<dbReference type="InterPro" id="IPR050311">
    <property type="entry name" value="ORC1/CDC6"/>
</dbReference>
<protein>
    <recommendedName>
        <fullName evidence="5">ORC1-type DNA replication protein</fullName>
    </recommendedName>
</protein>
<dbReference type="Pfam" id="PF22703">
    <property type="entry name" value="Cdc6_lid"/>
    <property type="match status" value="1"/>
</dbReference>
<feature type="binding site" evidence="5">
    <location>
        <position position="219"/>
    </location>
    <ligand>
        <name>ATP</name>
        <dbReference type="ChEBI" id="CHEBI:30616"/>
    </ligand>
</feature>
<dbReference type="PANTHER" id="PTHR10763:SF26">
    <property type="entry name" value="CELL DIVISION CONTROL PROTEIN 6 HOMOLOG"/>
    <property type="match status" value="1"/>
</dbReference>
<evidence type="ECO:0000313" key="8">
    <source>
        <dbReference type="EMBL" id="MDN7013778.1"/>
    </source>
</evidence>
<dbReference type="PANTHER" id="PTHR10763">
    <property type="entry name" value="CELL DIVISION CONTROL PROTEIN 6-RELATED"/>
    <property type="match status" value="1"/>
</dbReference>
<dbReference type="SUPFAM" id="SSF46785">
    <property type="entry name" value="Winged helix' DNA-binding domain"/>
    <property type="match status" value="1"/>
</dbReference>
<dbReference type="Proteomes" id="UP001168423">
    <property type="component" value="Unassembled WGS sequence"/>
</dbReference>
<feature type="domain" description="Cdc6 AAA+ ATPase-type lid" evidence="7">
    <location>
        <begin position="213"/>
        <end position="278"/>
    </location>
</feature>
<evidence type="ECO:0000256" key="3">
    <source>
        <dbReference type="ARBA" id="ARBA00022741"/>
    </source>
</evidence>
<keyword evidence="9" id="KW-1185">Reference proteome</keyword>
<evidence type="ECO:0000256" key="2">
    <source>
        <dbReference type="ARBA" id="ARBA00022705"/>
    </source>
</evidence>
<dbReference type="InterPro" id="IPR014277">
    <property type="entry name" value="Orc1/Cdc6_arc"/>
</dbReference>
<comment type="function">
    <text evidence="5">Involved in regulation of DNA replication.</text>
</comment>
<dbReference type="NCBIfam" id="TIGR02928">
    <property type="entry name" value="orc1/cdc6 family replication initiation protein"/>
    <property type="match status" value="1"/>
</dbReference>
<dbReference type="HAMAP" id="MF_01407">
    <property type="entry name" value="ORC1_type_DNA_replic_protein"/>
    <property type="match status" value="1"/>
</dbReference>
<dbReference type="NCBIfam" id="NF001624">
    <property type="entry name" value="PRK00411.1-2"/>
    <property type="match status" value="1"/>
</dbReference>
<feature type="binding site" evidence="5">
    <location>
        <begin position="63"/>
        <end position="67"/>
    </location>
    <ligand>
        <name>ATP</name>
        <dbReference type="ChEBI" id="CHEBI:30616"/>
    </ligand>
</feature>
<dbReference type="InterPro" id="IPR027417">
    <property type="entry name" value="P-loop_NTPase"/>
</dbReference>
<dbReference type="Gene3D" id="1.10.8.60">
    <property type="match status" value="1"/>
</dbReference>
<reference evidence="8" key="1">
    <citation type="submission" date="2019-05" db="EMBL/GenBank/DDBJ databases">
        <title>Isolation and characterization of methanogens from the cold seep sediment at Four-Way Closure Ridge.</title>
        <authorList>
            <person name="You Y.-T."/>
            <person name="Chen S.-C."/>
            <person name="Zhang W.-L."/>
            <person name="Lai M.-C."/>
        </authorList>
    </citation>
    <scope>NUCLEOTIDE SEQUENCE</scope>
    <source>
        <strain evidence="8">FWC-SCC3</strain>
    </source>
</reference>
<dbReference type="InterPro" id="IPR049945">
    <property type="entry name" value="AAA_22"/>
</dbReference>
<keyword evidence="4 5" id="KW-0067">ATP-binding</keyword>
<dbReference type="InterPro" id="IPR055237">
    <property type="entry name" value="Cdc6_lid"/>
</dbReference>
<proteinExistence type="inferred from homology"/>
<evidence type="ECO:0000256" key="4">
    <source>
        <dbReference type="ARBA" id="ARBA00022840"/>
    </source>
</evidence>
<dbReference type="Pfam" id="PF13401">
    <property type="entry name" value="AAA_22"/>
    <property type="match status" value="1"/>
</dbReference>
<keyword evidence="3 5" id="KW-0547">Nucleotide-binding</keyword>
<dbReference type="SUPFAM" id="SSF52540">
    <property type="entry name" value="P-loop containing nucleoside triphosphate hydrolases"/>
    <property type="match status" value="1"/>
</dbReference>
<comment type="similarity">
    <text evidence="1 5">Belongs to the CDC6/cdc18 family.</text>
</comment>
<accession>A0ABT8M5A4</accession>
<dbReference type="Gene3D" id="3.40.50.300">
    <property type="entry name" value="P-loop containing nucleotide triphosphate hydrolases"/>
    <property type="match status" value="1"/>
</dbReference>
<feature type="domain" description="ORC1/DEAH AAA+ ATPase" evidence="6">
    <location>
        <begin position="51"/>
        <end position="158"/>
    </location>
</feature>
<dbReference type="RefSeq" id="WP_301678375.1">
    <property type="nucleotide sequence ID" value="NZ_VCYI01000019.1"/>
</dbReference>
<evidence type="ECO:0000256" key="5">
    <source>
        <dbReference type="HAMAP-Rule" id="MF_01407"/>
    </source>
</evidence>
<sequence length="388" mass="42815">MTHSSLLRSDETLFRDPEVFEFTYLPGEIHHRDAQVRELAFLLRPALRGGSAGSAVLRGPPGTGKTTTVRRIFREVAETTRRVVPAYVNCLHDRTPSAVYRCIFEQVLGHAPPTTGRHLDEIKRGVAARLREHDAALVVCLDDANYLTAAGTFNTLLYQILRLYEKWDVRKAGVFAVTSDLALNLYAEADASVRSVFHPTEINFPPYTRTEIREILADRVRQGLYPRVLPKPLLDRIAAIAAGEQDVRVGIDLVRAACLRAEKDGRRRVSPGDVTAATRAVTAPALRNRAAGLSTGERALLWWIAERSRDGADMASGAIFEAAQEYLPVGKTTYHEHLNALANAGIVDLVPGTGRGREVRLRYDAGDVATACKPRTQPAKSRTDHELP</sequence>
<dbReference type="EMBL" id="VCYI01000019">
    <property type="protein sequence ID" value="MDN7013778.1"/>
    <property type="molecule type" value="Genomic_DNA"/>
</dbReference>
<name>A0ABT8M5A4_9EURY</name>
<evidence type="ECO:0000313" key="9">
    <source>
        <dbReference type="Proteomes" id="UP001168423"/>
    </source>
</evidence>
<evidence type="ECO:0000259" key="7">
    <source>
        <dbReference type="Pfam" id="PF22703"/>
    </source>
</evidence>
<comment type="caution">
    <text evidence="8">The sequence shown here is derived from an EMBL/GenBank/DDBJ whole genome shotgun (WGS) entry which is preliminary data.</text>
</comment>